<dbReference type="AlphaFoldDB" id="A0A7V8VBZ4"/>
<dbReference type="RefSeq" id="WP_194536346.1">
    <property type="nucleotide sequence ID" value="NZ_JACEFB010000001.1"/>
</dbReference>
<dbReference type="PANTHER" id="PTHR43818:SF10">
    <property type="entry name" value="NADH-DEPENDENT DEHYDROGENASE-RELATED"/>
    <property type="match status" value="1"/>
</dbReference>
<dbReference type="InterPro" id="IPR050463">
    <property type="entry name" value="Gfo/Idh/MocA_oxidrdct_glycsds"/>
</dbReference>
<accession>A0A7V8VBZ4</accession>
<dbReference type="GO" id="GO:0000166">
    <property type="term" value="F:nucleotide binding"/>
    <property type="evidence" value="ECO:0007669"/>
    <property type="project" value="InterPro"/>
</dbReference>
<dbReference type="Gene3D" id="3.30.360.10">
    <property type="entry name" value="Dihydrodipicolinate Reductase, domain 2"/>
    <property type="match status" value="1"/>
</dbReference>
<proteinExistence type="predicted"/>
<dbReference type="InterPro" id="IPR043906">
    <property type="entry name" value="Gfo/Idh/MocA_OxRdtase_bact_C"/>
</dbReference>
<evidence type="ECO:0000259" key="2">
    <source>
        <dbReference type="Pfam" id="PF19051"/>
    </source>
</evidence>
<gene>
    <name evidence="3" type="ORF">H0921_02040</name>
</gene>
<protein>
    <submittedName>
        <fullName evidence="3">Gfo/Idh/MocA family oxidoreductase</fullName>
    </submittedName>
</protein>
<dbReference type="Gene3D" id="3.40.50.720">
    <property type="entry name" value="NAD(P)-binding Rossmann-like Domain"/>
    <property type="match status" value="1"/>
</dbReference>
<organism evidence="3 4">
    <name type="scientific">Thermogemmata fonticola</name>
    <dbReference type="NCBI Taxonomy" id="2755323"/>
    <lineage>
        <taxon>Bacteria</taxon>
        <taxon>Pseudomonadati</taxon>
        <taxon>Planctomycetota</taxon>
        <taxon>Planctomycetia</taxon>
        <taxon>Gemmatales</taxon>
        <taxon>Gemmataceae</taxon>
        <taxon>Thermogemmata</taxon>
    </lineage>
</organism>
<comment type="caution">
    <text evidence="3">The sequence shown here is derived from an EMBL/GenBank/DDBJ whole genome shotgun (WGS) entry which is preliminary data.</text>
</comment>
<dbReference type="SUPFAM" id="SSF51735">
    <property type="entry name" value="NAD(P)-binding Rossmann-fold domains"/>
    <property type="match status" value="1"/>
</dbReference>
<keyword evidence="4" id="KW-1185">Reference proteome</keyword>
<dbReference type="Pfam" id="PF01408">
    <property type="entry name" value="GFO_IDH_MocA"/>
    <property type="match status" value="1"/>
</dbReference>
<evidence type="ECO:0000313" key="3">
    <source>
        <dbReference type="EMBL" id="MBA2224937.1"/>
    </source>
</evidence>
<evidence type="ECO:0000259" key="1">
    <source>
        <dbReference type="Pfam" id="PF01408"/>
    </source>
</evidence>
<dbReference type="InterPro" id="IPR006311">
    <property type="entry name" value="TAT_signal"/>
</dbReference>
<sequence>MKSQGTVSRREFCQLGASAVVAMGLGERRVVAAKAPGVGDKLGIAVIGCGGRGSGNPLVALQERLVAMVDVDEGRIADAMKKVEAKTDKGLAKVKVYHDYRRMYDECHKELDAVLIATPDHHHAPAAIRAIQLGKSVFCEKPLTWCLYEARKLTAEARRSKVATQMGNQGHSAEGYRLLCEYIWAGAIGTVVETHSLMSRNFGGQGGRPASQPVPAGLHWEEWLGPARARDYHPGLHPFRWRSWREFGTGTLGDMGCHVLDGVFWALRLSQAKKFTIECVSQTPGSAEMFPQNNHIRWQFPPRGDMPAVTVNSYDFAWPAAVKELFEKLGEKAPNGGTLYVGTKGYMVTGVYGENPRILPKEKHEATPKPPRQLPRSKHGMMGDFLAACRGGEAASSNFDYAGPFTEFILTGVVASHVGPGTSLEWDVERLEFVNAPAANRWVKRDYRKGWEV</sequence>
<evidence type="ECO:0000313" key="4">
    <source>
        <dbReference type="Proteomes" id="UP000542342"/>
    </source>
</evidence>
<feature type="domain" description="Gfo/Idh/MocA-like oxidoreductase bacterial type C-terminal" evidence="2">
    <location>
        <begin position="210"/>
        <end position="278"/>
    </location>
</feature>
<dbReference type="Pfam" id="PF19051">
    <property type="entry name" value="GFO_IDH_MocA_C2"/>
    <property type="match status" value="1"/>
</dbReference>
<dbReference type="EMBL" id="JACEFB010000001">
    <property type="protein sequence ID" value="MBA2224937.1"/>
    <property type="molecule type" value="Genomic_DNA"/>
</dbReference>
<name>A0A7V8VBZ4_9BACT</name>
<feature type="domain" description="Gfo/Idh/MocA-like oxidoreductase N-terminal" evidence="1">
    <location>
        <begin position="43"/>
        <end position="167"/>
    </location>
</feature>
<reference evidence="3 4" key="1">
    <citation type="submission" date="2020-07" db="EMBL/GenBank/DDBJ databases">
        <title>Thermogemmata thermophila gen. nov., sp. nov., a novel moderate thermophilic planctomycete from a Kamchatka hot spring.</title>
        <authorList>
            <person name="Elcheninov A.G."/>
            <person name="Podosokorskaya O.A."/>
            <person name="Kovaleva O.L."/>
            <person name="Novikov A."/>
            <person name="Bonch-Osmolovskaya E.A."/>
            <person name="Toshchakov S.V."/>
            <person name="Kublanov I.V."/>
        </authorList>
    </citation>
    <scope>NUCLEOTIDE SEQUENCE [LARGE SCALE GENOMIC DNA]</scope>
    <source>
        <strain evidence="3 4">2918</strain>
    </source>
</reference>
<dbReference type="Proteomes" id="UP000542342">
    <property type="component" value="Unassembled WGS sequence"/>
</dbReference>
<dbReference type="PROSITE" id="PS51318">
    <property type="entry name" value="TAT"/>
    <property type="match status" value="1"/>
</dbReference>
<dbReference type="PANTHER" id="PTHR43818">
    <property type="entry name" value="BCDNA.GH03377"/>
    <property type="match status" value="1"/>
</dbReference>
<dbReference type="InterPro" id="IPR000683">
    <property type="entry name" value="Gfo/Idh/MocA-like_OxRdtase_N"/>
</dbReference>
<dbReference type="InterPro" id="IPR036291">
    <property type="entry name" value="NAD(P)-bd_dom_sf"/>
</dbReference>